<dbReference type="Gene3D" id="2.40.30.160">
    <property type="match status" value="1"/>
</dbReference>
<dbReference type="PANTHER" id="PTHR22602:SF0">
    <property type="entry name" value="TRANSFERASE CAF17, MITOCHONDRIAL-RELATED"/>
    <property type="match status" value="1"/>
</dbReference>
<dbReference type="Gene3D" id="3.30.70.1400">
    <property type="entry name" value="Aminomethyltransferase beta-barrel domains"/>
    <property type="match status" value="1"/>
</dbReference>
<accession>A0A1J5QWW4</accession>
<proteinExistence type="predicted"/>
<dbReference type="GO" id="GO:0016226">
    <property type="term" value="P:iron-sulfur cluster assembly"/>
    <property type="evidence" value="ECO:0007669"/>
    <property type="project" value="TreeGrafter"/>
</dbReference>
<reference evidence="1" key="1">
    <citation type="submission" date="2016-10" db="EMBL/GenBank/DDBJ databases">
        <title>Sequence of Gallionella enrichment culture.</title>
        <authorList>
            <person name="Poehlein A."/>
            <person name="Muehling M."/>
            <person name="Daniel R."/>
        </authorList>
    </citation>
    <scope>NUCLEOTIDE SEQUENCE</scope>
</reference>
<comment type="caution">
    <text evidence="1">The sequence shown here is derived from an EMBL/GenBank/DDBJ whole genome shotgun (WGS) entry which is preliminary data.</text>
</comment>
<dbReference type="NCBIfam" id="TIGR03317">
    <property type="entry name" value="ygfZ_signature"/>
    <property type="match status" value="1"/>
</dbReference>
<dbReference type="InterPro" id="IPR017703">
    <property type="entry name" value="YgfZ/GCV_T_CS"/>
</dbReference>
<dbReference type="EMBL" id="MLJW01000861">
    <property type="protein sequence ID" value="OIQ81963.1"/>
    <property type="molecule type" value="Genomic_DNA"/>
</dbReference>
<sequence length="309" mass="32691">MTATLTPLPGLAVLRAAGDQATDLLQAQLTQGLSGLPADAARPAALCSPQGRMLADFTVWPDAAGGWALALDATLAAAMVRRLRMFILRLRCTVDDASAERPCWGLLLRDGALPEALPWRSLPPPWTLQRADGLCAIRLPDAPGVQRLLLVAEDDSGRAAATALQHALPAADDWELQAVRAGVPRLVEATSGQFVPQMVNFELLGGIDFKKGCYPGQEVVARTEYRGSVKRRARRVVGAVPMQAGDALYHDADPAQPCGMVVNAAAAGDGWEALVEVKSALLDQPGSLRLREAGGAALRVTDLPYALPD</sequence>
<gene>
    <name evidence="1" type="primary">ygfZ_8</name>
    <name evidence="1" type="ORF">GALL_362710</name>
</gene>
<protein>
    <submittedName>
        <fullName evidence="1">tRNA-modifying protein YgfZ</fullName>
    </submittedName>
</protein>
<dbReference type="InterPro" id="IPR045179">
    <property type="entry name" value="YgfZ/GcvT"/>
</dbReference>
<dbReference type="SUPFAM" id="SSF103025">
    <property type="entry name" value="Folate-binding domain"/>
    <property type="match status" value="1"/>
</dbReference>
<evidence type="ECO:0000313" key="1">
    <source>
        <dbReference type="EMBL" id="OIQ81963.1"/>
    </source>
</evidence>
<dbReference type="PANTHER" id="PTHR22602">
    <property type="entry name" value="TRANSFERASE CAF17, MITOCHONDRIAL-RELATED"/>
    <property type="match status" value="1"/>
</dbReference>
<name>A0A1J5QWW4_9ZZZZ</name>
<dbReference type="AlphaFoldDB" id="A0A1J5QWW4"/>
<organism evidence="1">
    <name type="scientific">mine drainage metagenome</name>
    <dbReference type="NCBI Taxonomy" id="410659"/>
    <lineage>
        <taxon>unclassified sequences</taxon>
        <taxon>metagenomes</taxon>
        <taxon>ecological metagenomes</taxon>
    </lineage>
</organism>